<accession>A0A6S6XZN0</accession>
<keyword evidence="2" id="KW-1185">Reference proteome</keyword>
<dbReference type="Proteomes" id="UP000515733">
    <property type="component" value="Chromosome"/>
</dbReference>
<evidence type="ECO:0008006" key="3">
    <source>
        <dbReference type="Google" id="ProtNLM"/>
    </source>
</evidence>
<evidence type="ECO:0000313" key="1">
    <source>
        <dbReference type="EMBL" id="CAB1368362.1"/>
    </source>
</evidence>
<dbReference type="EMBL" id="LR778301">
    <property type="protein sequence ID" value="CAB1368362.1"/>
    <property type="molecule type" value="Genomic_DNA"/>
</dbReference>
<reference evidence="1 2" key="1">
    <citation type="submission" date="2020-03" db="EMBL/GenBank/DDBJ databases">
        <authorList>
            <consortium name="Genoscope - CEA"/>
            <person name="William W."/>
        </authorList>
    </citation>
    <scope>NUCLEOTIDE SEQUENCE [LARGE SCALE GENOMIC DNA]</scope>
    <source>
        <strain evidence="2">DSM 16959</strain>
    </source>
</reference>
<gene>
    <name evidence="1" type="ORF">DENOEST_1197</name>
</gene>
<protein>
    <recommendedName>
        <fullName evidence="3">DUF1302 domain-containing protein</fullName>
    </recommendedName>
</protein>
<name>A0A6S6XZN0_9PROT</name>
<organism evidence="1 2">
    <name type="scientific">Denitratisoma oestradiolicum</name>
    <dbReference type="NCBI Taxonomy" id="311182"/>
    <lineage>
        <taxon>Bacteria</taxon>
        <taxon>Pseudomonadati</taxon>
        <taxon>Pseudomonadota</taxon>
        <taxon>Betaproteobacteria</taxon>
        <taxon>Nitrosomonadales</taxon>
        <taxon>Sterolibacteriaceae</taxon>
        <taxon>Denitratisoma</taxon>
    </lineage>
</organism>
<dbReference type="InterPro" id="IPR010727">
    <property type="entry name" value="DUF1302"/>
</dbReference>
<proteinExistence type="predicted"/>
<evidence type="ECO:0000313" key="2">
    <source>
        <dbReference type="Proteomes" id="UP000515733"/>
    </source>
</evidence>
<dbReference type="KEGG" id="doe:DENOEST_1197"/>
<sequence length="604" mass="66548">MKNTKMKNITPYLIRQILVLCTLSIGLSKPAAAFKFELNNGWIGSFDSTLSIGMQKRLESPSTSIIGNDSGGNVSIAGPLGELVNGPGMGFTAPPDFIYSNSDDGNLNYRKGQIVSTVLKGTHEIFLKSPTDWSAFSRFTWSSDFRADKTQRTPLERDAKKAMQQDVTLLDLWVAKELTLNGQPAKIKLGNQVISWGEDIFIIGGVNSINAVDLRKIHIPGAQLKEIFVPAPMLSLSTSLGNGFSTEAYYQFRWNKFILDPAGTYWSYGDFLGKGGKRGGFIPTSVMDPLYAGGTPLGVFGDFAPKSGRTLEYLANSVAPGLGTIVPVDITTPNNRGQYGINLRYKPTNGDTEYAAYYIRYHDKLPFVGFKYDPNTTNVINVRAVEQYGMDKDLFGLSLNTTLGDWAVGAEISYRPRDSVAIDPVVPHAGRYSYFNGFGGATPYVVNGYKEERKWQAHLTGFLELPSSLTQMINAAEGYFLFETAVTHYPNLTLDGSVPYLLNNYTLPSRTSWGYVAELSLTYANILGTGWTLSPIVDYYHDVRGVAPNSLPFVQGRKALSVGLNFDYHNTWKAAIGYSRFWGGGNLNMLRDRDVLSASVSYSF</sequence>
<dbReference type="Pfam" id="PF06980">
    <property type="entry name" value="DUF1302"/>
    <property type="match status" value="1"/>
</dbReference>
<dbReference type="RefSeq" id="WP_197970535.1">
    <property type="nucleotide sequence ID" value="NZ_LR778301.1"/>
</dbReference>
<dbReference type="AlphaFoldDB" id="A0A6S6XZN0"/>